<keyword evidence="1" id="KW-0175">Coiled coil</keyword>
<reference evidence="2 3" key="1">
    <citation type="submission" date="2020-04" db="EMBL/GenBank/DDBJ databases">
        <title>Advantages and limits of metagenomic assembly and binning of a giant virus.</title>
        <authorList>
            <person name="Schulz F."/>
            <person name="Andreani J."/>
            <person name="Francis R."/>
            <person name="Boudjemaa H."/>
            <person name="Bou Khalil J.Y."/>
            <person name="Lee J."/>
            <person name="La Scola B."/>
            <person name="Woyke T."/>
        </authorList>
    </citation>
    <scope>NUCLEOTIDE SEQUENCE [LARGE SCALE GENOMIC DNA]</scope>
    <source>
        <strain evidence="2 3">FV1/VV64</strain>
    </source>
</reference>
<sequence>MLFVTSKGQLEMFTSDEAVKNVASLYSQGNLTVTKITTPEIVGQNNSLKVTGNLSVPGQIGSPTIDGINGNINNINNRINDLSNQLNGVRESLPSCNWSGERIVCGNCLGSQDDYMINCQNGKITGFRVLG</sequence>
<evidence type="ECO:0000256" key="1">
    <source>
        <dbReference type="SAM" id="Coils"/>
    </source>
</evidence>
<evidence type="ECO:0000313" key="2">
    <source>
        <dbReference type="EMBL" id="QKF94305.1"/>
    </source>
</evidence>
<dbReference type="Proteomes" id="UP001162001">
    <property type="component" value="Segment"/>
</dbReference>
<proteinExistence type="predicted"/>
<name>A0A7D3QUN9_9VIRU</name>
<gene>
    <name evidence="2" type="ORF">Fadolivirus_1_847</name>
</gene>
<evidence type="ECO:0000313" key="3">
    <source>
        <dbReference type="Proteomes" id="UP001162001"/>
    </source>
</evidence>
<organism evidence="2 3">
    <name type="scientific">Fadolivirus FV1/VV64</name>
    <dbReference type="NCBI Taxonomy" id="3070911"/>
    <lineage>
        <taxon>Viruses</taxon>
        <taxon>Varidnaviria</taxon>
        <taxon>Bamfordvirae</taxon>
        <taxon>Nucleocytoviricota</taxon>
        <taxon>Megaviricetes</taxon>
        <taxon>Imitervirales</taxon>
        <taxon>Mimiviridae</taxon>
        <taxon>Klosneuvirinae</taxon>
        <taxon>Fadolivirus</taxon>
        <taxon>Fadolivirus algeromassiliense</taxon>
    </lineage>
</organism>
<keyword evidence="3" id="KW-1185">Reference proteome</keyword>
<protein>
    <submittedName>
        <fullName evidence="2">Uncharacterized protein</fullName>
    </submittedName>
</protein>
<feature type="coiled-coil region" evidence="1">
    <location>
        <begin position="65"/>
        <end position="92"/>
    </location>
</feature>
<accession>A0A7D3QUN9</accession>
<dbReference type="EMBL" id="MT418680">
    <property type="protein sequence ID" value="QKF94305.1"/>
    <property type="molecule type" value="Genomic_DNA"/>
</dbReference>